<dbReference type="EMBL" id="JARQZJ010000106">
    <property type="protein sequence ID" value="KAK9887240.1"/>
    <property type="molecule type" value="Genomic_DNA"/>
</dbReference>
<sequence>MDEKTANDCSMDNNSNVTPEKIKDNCYVFVKFEKKNSVVYCVAKVISHYSSTELKVPYLRKRPALSRSFFFLNIEEIYTLYISNVTMILPDHQPPAGCTPIMAKLFTPGVNLNNYNVQLSF</sequence>
<accession>A0AAW1V500</accession>
<name>A0AAW1V500_9CUCU</name>
<proteinExistence type="predicted"/>
<gene>
    <name evidence="1" type="ORF">WA026_021086</name>
</gene>
<organism evidence="1 2">
    <name type="scientific">Henosepilachna vigintioctopunctata</name>
    <dbReference type="NCBI Taxonomy" id="420089"/>
    <lineage>
        <taxon>Eukaryota</taxon>
        <taxon>Metazoa</taxon>
        <taxon>Ecdysozoa</taxon>
        <taxon>Arthropoda</taxon>
        <taxon>Hexapoda</taxon>
        <taxon>Insecta</taxon>
        <taxon>Pterygota</taxon>
        <taxon>Neoptera</taxon>
        <taxon>Endopterygota</taxon>
        <taxon>Coleoptera</taxon>
        <taxon>Polyphaga</taxon>
        <taxon>Cucujiformia</taxon>
        <taxon>Coccinelloidea</taxon>
        <taxon>Coccinellidae</taxon>
        <taxon>Epilachninae</taxon>
        <taxon>Epilachnini</taxon>
        <taxon>Henosepilachna</taxon>
    </lineage>
</organism>
<reference evidence="1 2" key="1">
    <citation type="submission" date="2023-03" db="EMBL/GenBank/DDBJ databases">
        <title>Genome insight into feeding habits of ladybird beetles.</title>
        <authorList>
            <person name="Li H.-S."/>
            <person name="Huang Y.-H."/>
            <person name="Pang H."/>
        </authorList>
    </citation>
    <scope>NUCLEOTIDE SEQUENCE [LARGE SCALE GENOMIC DNA]</scope>
    <source>
        <strain evidence="1">SYSU_2023b</strain>
        <tissue evidence="1">Whole body</tissue>
    </source>
</reference>
<comment type="caution">
    <text evidence="1">The sequence shown here is derived from an EMBL/GenBank/DDBJ whole genome shotgun (WGS) entry which is preliminary data.</text>
</comment>
<evidence type="ECO:0000313" key="1">
    <source>
        <dbReference type="EMBL" id="KAK9887240.1"/>
    </source>
</evidence>
<dbReference type="Proteomes" id="UP001431783">
    <property type="component" value="Unassembled WGS sequence"/>
</dbReference>
<dbReference type="AlphaFoldDB" id="A0AAW1V500"/>
<evidence type="ECO:0000313" key="2">
    <source>
        <dbReference type="Proteomes" id="UP001431783"/>
    </source>
</evidence>
<keyword evidence="2" id="KW-1185">Reference proteome</keyword>
<protein>
    <submittedName>
        <fullName evidence="1">Uncharacterized protein</fullName>
    </submittedName>
</protein>